<evidence type="ECO:0000256" key="2">
    <source>
        <dbReference type="ARBA" id="ARBA00022692"/>
    </source>
</evidence>
<feature type="domain" description="TM7S3/TM198-like" evidence="9">
    <location>
        <begin position="138"/>
        <end position="341"/>
    </location>
</feature>
<keyword evidence="5" id="KW-0175">Coiled coil</keyword>
<keyword evidence="2 7" id="KW-0812">Transmembrane</keyword>
<evidence type="ECO:0000259" key="9">
    <source>
        <dbReference type="Pfam" id="PF13886"/>
    </source>
</evidence>
<comment type="subcellular location">
    <subcellularLocation>
        <location evidence="1">Membrane</location>
        <topology evidence="1">Multi-pass membrane protein</topology>
    </subcellularLocation>
</comment>
<feature type="compositionally biased region" description="Low complexity" evidence="6">
    <location>
        <begin position="42"/>
        <end position="59"/>
    </location>
</feature>
<evidence type="ECO:0000313" key="11">
    <source>
        <dbReference type="Proteomes" id="UP000720189"/>
    </source>
</evidence>
<feature type="transmembrane region" description="Helical" evidence="7">
    <location>
        <begin position="160"/>
        <end position="180"/>
    </location>
</feature>
<evidence type="ECO:0000256" key="1">
    <source>
        <dbReference type="ARBA" id="ARBA00004141"/>
    </source>
</evidence>
<dbReference type="PANTHER" id="PTHR39469:SF1">
    <property type="entry name" value="DUF4203 DOMAIN-CONTAINING PROTEIN"/>
    <property type="match status" value="1"/>
</dbReference>
<proteinExistence type="predicted"/>
<feature type="signal peptide" evidence="8">
    <location>
        <begin position="1"/>
        <end position="23"/>
    </location>
</feature>
<feature type="region of interest" description="Disordered" evidence="6">
    <location>
        <begin position="679"/>
        <end position="714"/>
    </location>
</feature>
<dbReference type="OrthoDB" id="102260at2759"/>
<evidence type="ECO:0000256" key="8">
    <source>
        <dbReference type="SAM" id="SignalP"/>
    </source>
</evidence>
<feature type="transmembrane region" description="Helical" evidence="7">
    <location>
        <begin position="217"/>
        <end position="236"/>
    </location>
</feature>
<name>A0A9P9KRX2_FUSRE</name>
<feature type="region of interest" description="Disordered" evidence="6">
    <location>
        <begin position="1070"/>
        <end position="1092"/>
    </location>
</feature>
<dbReference type="RefSeq" id="XP_046055237.1">
    <property type="nucleotide sequence ID" value="XM_046185038.1"/>
</dbReference>
<feature type="compositionally biased region" description="Polar residues" evidence="6">
    <location>
        <begin position="789"/>
        <end position="800"/>
    </location>
</feature>
<reference evidence="10" key="1">
    <citation type="journal article" date="2021" name="Nat. Commun.">
        <title>Genetic determinants of endophytism in the Arabidopsis root mycobiome.</title>
        <authorList>
            <person name="Mesny F."/>
            <person name="Miyauchi S."/>
            <person name="Thiergart T."/>
            <person name="Pickel B."/>
            <person name="Atanasova L."/>
            <person name="Karlsson M."/>
            <person name="Huettel B."/>
            <person name="Barry K.W."/>
            <person name="Haridas S."/>
            <person name="Chen C."/>
            <person name="Bauer D."/>
            <person name="Andreopoulos W."/>
            <person name="Pangilinan J."/>
            <person name="LaButti K."/>
            <person name="Riley R."/>
            <person name="Lipzen A."/>
            <person name="Clum A."/>
            <person name="Drula E."/>
            <person name="Henrissat B."/>
            <person name="Kohler A."/>
            <person name="Grigoriev I.V."/>
            <person name="Martin F.M."/>
            <person name="Hacquard S."/>
        </authorList>
    </citation>
    <scope>NUCLEOTIDE SEQUENCE</scope>
    <source>
        <strain evidence="10">MPI-CAGE-AT-0023</strain>
    </source>
</reference>
<feature type="region of interest" description="Disordered" evidence="6">
    <location>
        <begin position="586"/>
        <end position="638"/>
    </location>
</feature>
<feature type="compositionally biased region" description="Low complexity" evidence="6">
    <location>
        <begin position="69"/>
        <end position="82"/>
    </location>
</feature>
<protein>
    <recommendedName>
        <fullName evidence="9">TM7S3/TM198-like domain-containing protein</fullName>
    </recommendedName>
</protein>
<feature type="compositionally biased region" description="Low complexity" evidence="6">
    <location>
        <begin position="93"/>
        <end position="111"/>
    </location>
</feature>
<feature type="region of interest" description="Disordered" evidence="6">
    <location>
        <begin position="395"/>
        <end position="429"/>
    </location>
</feature>
<evidence type="ECO:0000256" key="5">
    <source>
        <dbReference type="SAM" id="Coils"/>
    </source>
</evidence>
<dbReference type="GO" id="GO:0016020">
    <property type="term" value="C:membrane"/>
    <property type="evidence" value="ECO:0007669"/>
    <property type="project" value="UniProtKB-SubCell"/>
</dbReference>
<accession>A0A9P9KRX2</accession>
<keyword evidence="8" id="KW-0732">Signal</keyword>
<dbReference type="Pfam" id="PF13886">
    <property type="entry name" value="TM7S3_TM198"/>
    <property type="match status" value="1"/>
</dbReference>
<dbReference type="PANTHER" id="PTHR39469">
    <property type="entry name" value="CHROMOSOME 1, WHOLE GENOME SHOTGUN SEQUENCE"/>
    <property type="match status" value="1"/>
</dbReference>
<feature type="region of interest" description="Disordered" evidence="6">
    <location>
        <begin position="33"/>
        <end position="111"/>
    </location>
</feature>
<feature type="region of interest" description="Disordered" evidence="6">
    <location>
        <begin position="774"/>
        <end position="833"/>
    </location>
</feature>
<keyword evidence="11" id="KW-1185">Reference proteome</keyword>
<feature type="region of interest" description="Disordered" evidence="6">
    <location>
        <begin position="963"/>
        <end position="993"/>
    </location>
</feature>
<feature type="transmembrane region" description="Helical" evidence="7">
    <location>
        <begin position="268"/>
        <end position="286"/>
    </location>
</feature>
<gene>
    <name evidence="10" type="ORF">BKA55DRAFT_179209</name>
</gene>
<evidence type="ECO:0000256" key="6">
    <source>
        <dbReference type="SAM" id="MobiDB-lite"/>
    </source>
</evidence>
<dbReference type="InterPro" id="IPR025256">
    <property type="entry name" value="TM7S3/TM198-like_dom"/>
</dbReference>
<keyword evidence="4 7" id="KW-0472">Membrane</keyword>
<feature type="compositionally biased region" description="Basic and acidic residues" evidence="6">
    <location>
        <begin position="590"/>
        <end position="601"/>
    </location>
</feature>
<feature type="compositionally biased region" description="Basic and acidic residues" evidence="6">
    <location>
        <begin position="1075"/>
        <end position="1092"/>
    </location>
</feature>
<evidence type="ECO:0000313" key="10">
    <source>
        <dbReference type="EMBL" id="KAH7267418.1"/>
    </source>
</evidence>
<dbReference type="Proteomes" id="UP000720189">
    <property type="component" value="Unassembled WGS sequence"/>
</dbReference>
<feature type="compositionally biased region" description="Polar residues" evidence="6">
    <location>
        <begin position="418"/>
        <end position="429"/>
    </location>
</feature>
<feature type="coiled-coil region" evidence="5">
    <location>
        <begin position="348"/>
        <end position="382"/>
    </location>
</feature>
<dbReference type="EMBL" id="JAGMUX010000002">
    <property type="protein sequence ID" value="KAH7267418.1"/>
    <property type="molecule type" value="Genomic_DNA"/>
</dbReference>
<feature type="compositionally biased region" description="Polar residues" evidence="6">
    <location>
        <begin position="816"/>
        <end position="833"/>
    </location>
</feature>
<feature type="transmembrane region" description="Helical" evidence="7">
    <location>
        <begin position="133"/>
        <end position="153"/>
    </location>
</feature>
<feature type="compositionally biased region" description="Polar residues" evidence="6">
    <location>
        <begin position="700"/>
        <end position="709"/>
    </location>
</feature>
<feature type="transmembrane region" description="Helical" evidence="7">
    <location>
        <begin position="242"/>
        <end position="261"/>
    </location>
</feature>
<comment type="caution">
    <text evidence="10">The sequence shown here is derived from an EMBL/GenBank/DDBJ whole genome shotgun (WGS) entry which is preliminary data.</text>
</comment>
<evidence type="ECO:0000256" key="7">
    <source>
        <dbReference type="SAM" id="Phobius"/>
    </source>
</evidence>
<feature type="transmembrane region" description="Helical" evidence="7">
    <location>
        <begin position="192"/>
        <end position="210"/>
    </location>
</feature>
<evidence type="ECO:0000256" key="4">
    <source>
        <dbReference type="ARBA" id="ARBA00023136"/>
    </source>
</evidence>
<feature type="chain" id="PRO_5040453295" description="TM7S3/TM198-like domain-containing protein" evidence="8">
    <location>
        <begin position="24"/>
        <end position="1120"/>
    </location>
</feature>
<organism evidence="10 11">
    <name type="scientific">Fusarium redolens</name>
    <dbReference type="NCBI Taxonomy" id="48865"/>
    <lineage>
        <taxon>Eukaryota</taxon>
        <taxon>Fungi</taxon>
        <taxon>Dikarya</taxon>
        <taxon>Ascomycota</taxon>
        <taxon>Pezizomycotina</taxon>
        <taxon>Sordariomycetes</taxon>
        <taxon>Hypocreomycetidae</taxon>
        <taxon>Hypocreales</taxon>
        <taxon>Nectriaceae</taxon>
        <taxon>Fusarium</taxon>
        <taxon>Fusarium redolens species complex</taxon>
    </lineage>
</organism>
<sequence length="1120" mass="121552">MRSRWPRLWALFCLLFIVQHVSGEVFRIAPRANDNPEKTTDIDSSTTSTRTQSSATKTSGVSAKKTELSETSESQSQTESISVAATETEKTQSSDPSSTSTDGSLESGLDDSSYYNATIPVGQLPIEPRLTPGWGVAGTILLITGLAYGLVGIKNRMIHTFFSTAFAASLGVAVLIVYVMKSEVSDALQGGYVVAAVISGCVLGGASMFFREITEGLGCALGGFCISMWLLCLVPGGLLGPVVAKAIFIACFTVGGFAFYFSHYTRDWALILMIAFSGATVTVLGIDCFSRAGLKEFWAWVWELNDDLFPLGANTYPVTKGIRVETAAIIIIFLFGIISQIKLWKIVREKREKKAEEAAEGERNLREEEEQVGRNIEEANARERRQWERIYGDGDVGSLTASRESDDAEPTNEKKNRSSQTDSSKTRSTSIVEVIEMAEMPDAVQTKKQPTVTLMSSDQDEDGRVTVRVATDNTVQPVMGRGDQQLNTGTTMHNLPLTGEEADRRISTQSSVDKSAAPPVIPLPFTIPVAADDDALTNCDRSSVATFADEEDTGIHTSGHRHSLAKRLSRLSRGSMELLGNISHRSSRVFGDHQENEHGESTDELVIPRSRPRDDDGSVAATIDDDSMSGDGRQSRPISELIKSIEINAELSEKDNKGKLSPSQIDQEKLTHANGNAAIKAEDSEQQREPPSADVEKTKSATSGSSARVSLTKDRLPRSLSRVALSYRTNEWAKHLSNAEAPEVDDIHIEVPRNPAVPTIEAPAPVHVDELRKSSAEGTPAPMIPRPDSQASNYSQTASRRNVKQHVPAALALLTGESQSRSPGATPTSSLMARTSSGGLRIASGGIAPIAEEQAGSSLTPPIAEEETMGVQNLNLPAANESQRTSTPGVVSYSSPQTLLGQREMYLRNKSAGNLVPSSSEVNLPARHRASSDAGSLNNYPMYAAAIGIDVDDLPLNQRKELMRQSSLSPSVSTPSLQRLSGGSNSNGFSSSEALLNTHQPKRVSTLPTSTVREAALATFRQSVQHELRAGTPVISSSGRETPFTPKSLLASREVEVQRSVDMSRNILLSQKQSEAQRRETQQREKEWADKAFDERMRNGDLLDVHREAMRKLQRHAKDM</sequence>
<dbReference type="AlphaFoldDB" id="A0A9P9KRX2"/>
<keyword evidence="3 7" id="KW-1133">Transmembrane helix</keyword>
<feature type="compositionally biased region" description="Low complexity" evidence="6">
    <location>
        <begin position="966"/>
        <end position="992"/>
    </location>
</feature>
<dbReference type="GeneID" id="70214992"/>
<evidence type="ECO:0000256" key="3">
    <source>
        <dbReference type="ARBA" id="ARBA00022989"/>
    </source>
</evidence>